<feature type="domain" description="HTH cro/C1-type" evidence="1">
    <location>
        <begin position="37"/>
        <end position="92"/>
    </location>
</feature>
<comment type="caution">
    <text evidence="2">The sequence shown here is derived from an EMBL/GenBank/DDBJ whole genome shotgun (WGS) entry which is preliminary data.</text>
</comment>
<dbReference type="InterPro" id="IPR010982">
    <property type="entry name" value="Lambda_DNA-bd_dom_sf"/>
</dbReference>
<name>A0A3A9YQQ8_9ACTN</name>
<dbReference type="Gene3D" id="1.10.260.40">
    <property type="entry name" value="lambda repressor-like DNA-binding domains"/>
    <property type="match status" value="1"/>
</dbReference>
<dbReference type="Pfam" id="PF13560">
    <property type="entry name" value="HTH_31"/>
    <property type="match status" value="1"/>
</dbReference>
<dbReference type="AlphaFoldDB" id="A0A3A9YQQ8"/>
<evidence type="ECO:0000259" key="1">
    <source>
        <dbReference type="SMART" id="SM00530"/>
    </source>
</evidence>
<dbReference type="SUPFAM" id="SSF47413">
    <property type="entry name" value="lambda repressor-like DNA-binding domains"/>
    <property type="match status" value="1"/>
</dbReference>
<evidence type="ECO:0000313" key="2">
    <source>
        <dbReference type="EMBL" id="RKN38300.1"/>
    </source>
</evidence>
<gene>
    <name evidence="2" type="ORF">D7294_24570</name>
</gene>
<dbReference type="GO" id="GO:0003677">
    <property type="term" value="F:DNA binding"/>
    <property type="evidence" value="ECO:0007669"/>
    <property type="project" value="InterPro"/>
</dbReference>
<protein>
    <submittedName>
        <fullName evidence="2">XRE family transcriptional regulator</fullName>
    </submittedName>
</protein>
<dbReference type="EMBL" id="RBAL01000018">
    <property type="protein sequence ID" value="RKN38300.1"/>
    <property type="molecule type" value="Genomic_DNA"/>
</dbReference>
<dbReference type="InterPro" id="IPR001387">
    <property type="entry name" value="Cro/C1-type_HTH"/>
</dbReference>
<proteinExistence type="predicted"/>
<dbReference type="Proteomes" id="UP000272474">
    <property type="component" value="Unassembled WGS sequence"/>
</dbReference>
<organism evidence="2 3">
    <name type="scientific">Streptomyces hoynatensis</name>
    <dbReference type="NCBI Taxonomy" id="1141874"/>
    <lineage>
        <taxon>Bacteria</taxon>
        <taxon>Bacillati</taxon>
        <taxon>Actinomycetota</taxon>
        <taxon>Actinomycetes</taxon>
        <taxon>Kitasatosporales</taxon>
        <taxon>Streptomycetaceae</taxon>
        <taxon>Streptomyces</taxon>
    </lineage>
</organism>
<keyword evidence="3" id="KW-1185">Reference proteome</keyword>
<dbReference type="Pfam" id="PF19054">
    <property type="entry name" value="DUF5753"/>
    <property type="match status" value="1"/>
</dbReference>
<dbReference type="SMART" id="SM00530">
    <property type="entry name" value="HTH_XRE"/>
    <property type="match status" value="1"/>
</dbReference>
<reference evidence="2 3" key="1">
    <citation type="journal article" date="2014" name="Int. J. Syst. Evol. Microbiol.">
        <title>Streptomyces hoynatensis sp. nov., isolated from deep marine sediment.</title>
        <authorList>
            <person name="Veyisoglu A."/>
            <person name="Sahin N."/>
        </authorList>
    </citation>
    <scope>NUCLEOTIDE SEQUENCE [LARGE SCALE GENOMIC DNA]</scope>
    <source>
        <strain evidence="2 3">KCTC 29097</strain>
    </source>
</reference>
<evidence type="ECO:0000313" key="3">
    <source>
        <dbReference type="Proteomes" id="UP000272474"/>
    </source>
</evidence>
<dbReference type="InterPro" id="IPR043917">
    <property type="entry name" value="DUF5753"/>
</dbReference>
<dbReference type="OrthoDB" id="5177725at2"/>
<sequence>MDVDLSANEAVAERRGSRLVDFGQAGPTVPRMILGARLRRLREARGITGLEAGRTIRASHSKISRLEMGRTGFKTRDVQDLLSLYGVCDEAERATLLALARQSNSPGWWHVYHDIVPSWLNVYLGLEQAATVIRGYELQFVPGLLQTESYARAVLRLALDDTRERTERRVELRMGRQRILHRERPPHLWVVIDEAALRRPVGGAAVMRGQLAHLLQLSELPHVTIQVVPFGAGGHPAMAGPVTVLRPPGGDLPDVVYLEQQTGGVYPDKPAEIELYRHVLNRLVVESLSPADSLGFLRAALRDT</sequence>
<dbReference type="RefSeq" id="WP_120683420.1">
    <property type="nucleotide sequence ID" value="NZ_RBAL01000018.1"/>
</dbReference>
<accession>A0A3A9YQQ8</accession>